<dbReference type="EMBL" id="FNCE01000002">
    <property type="protein sequence ID" value="SDF70825.1"/>
    <property type="molecule type" value="Genomic_DNA"/>
</dbReference>
<dbReference type="Proteomes" id="UP000199415">
    <property type="component" value="Unassembled WGS sequence"/>
</dbReference>
<evidence type="ECO:0000313" key="10">
    <source>
        <dbReference type="Proteomes" id="UP000199415"/>
    </source>
</evidence>
<keyword evidence="3 6" id="KW-0812">Transmembrane</keyword>
<feature type="transmembrane region" description="Helical" evidence="6">
    <location>
        <begin position="521"/>
        <end position="538"/>
    </location>
</feature>
<organism evidence="9 10">
    <name type="scientific">Limimonas halophila</name>
    <dbReference type="NCBI Taxonomy" id="1082479"/>
    <lineage>
        <taxon>Bacteria</taxon>
        <taxon>Pseudomonadati</taxon>
        <taxon>Pseudomonadota</taxon>
        <taxon>Alphaproteobacteria</taxon>
        <taxon>Rhodospirillales</taxon>
        <taxon>Rhodovibrionaceae</taxon>
        <taxon>Limimonas</taxon>
    </lineage>
</organism>
<evidence type="ECO:0000256" key="2">
    <source>
        <dbReference type="ARBA" id="ARBA00022475"/>
    </source>
</evidence>
<keyword evidence="5 6" id="KW-0472">Membrane</keyword>
<dbReference type="RefSeq" id="WP_090018730.1">
    <property type="nucleotide sequence ID" value="NZ_FNCE01000002.1"/>
</dbReference>
<dbReference type="InterPro" id="IPR004477">
    <property type="entry name" value="ComEC_N"/>
</dbReference>
<dbReference type="PANTHER" id="PTHR30619:SF1">
    <property type="entry name" value="RECOMBINATION PROTEIN 2"/>
    <property type="match status" value="1"/>
</dbReference>
<proteinExistence type="predicted"/>
<feature type="domain" description="DUF4131" evidence="8">
    <location>
        <begin position="59"/>
        <end position="214"/>
    </location>
</feature>
<dbReference type="GO" id="GO:0005886">
    <property type="term" value="C:plasma membrane"/>
    <property type="evidence" value="ECO:0007669"/>
    <property type="project" value="UniProtKB-SubCell"/>
</dbReference>
<evidence type="ECO:0000256" key="6">
    <source>
        <dbReference type="SAM" id="Phobius"/>
    </source>
</evidence>
<keyword evidence="2" id="KW-1003">Cell membrane</keyword>
<dbReference type="AlphaFoldDB" id="A0A1G7N9R9"/>
<feature type="transmembrane region" description="Helical" evidence="6">
    <location>
        <begin position="277"/>
        <end position="299"/>
    </location>
</feature>
<sequence length="715" mass="75458">MWQDAAVETGVRLRSRAAIRLRALLARAHADVLADRPRWVLWLPVALGAGVALYFALPVEPPWWAGGSALLLAAWVAVSGRSASTAVLPAVLMVAAASGFTAAQLRTHAVAAPVLSEETGPTAVSGRVIAREPHDSAVRLTLANPAVDELAPDRTPARVRVTVRHGGDAVLPGERVRMKAVLHPPPSPPLPSAFDFPRRAYFDRLGAVGYALGRPDVLDPGAGGGWLTSAERLRDRVVSRVREAAPGPAGGVAAALMTGKRGAIPEPVRQDLRDAGLAHLLAISGLHVGLVAGLVFFLVRLAGAAVPPVALRVPLKTTAAVSAATAAAGYLALTGFTVPTVRAFVMAALVLVAVALNRRAITMRVAAVAASGLLLVHPESLVGVSFQLSFAATVSLIACYETLRDRRPAGMAGDSVPAKVIAYLGGVVLTTIVATLATAPFTVAHFNRLAIYGVVANLAAVPLAAFWIMPLALGAFALMPFGAEGLALTPMTWGIEAVLAVAERIAGWPHAVVHLPTPPTWGFVLTVAGGLWLCLWTARWRRLGLVPIVLGAASLLHTAPPDVLVGRDGYVMAVRGSAGRLWLSEHDADSYTTEVWLHSAGLTKARALPSGGNRDPVARVRCDPLGCIQRRPGGAVVALVRDQRALRTDCARATVLVSTEPVPDKQCRHPRIVIDRFDLWREGAHVVRFTDGTAEVTSVRGARGRRPWVRWPNRE</sequence>
<dbReference type="Pfam" id="PF03772">
    <property type="entry name" value="Competence"/>
    <property type="match status" value="1"/>
</dbReference>
<dbReference type="Pfam" id="PF13567">
    <property type="entry name" value="DUF4131"/>
    <property type="match status" value="1"/>
</dbReference>
<evidence type="ECO:0000259" key="7">
    <source>
        <dbReference type="Pfam" id="PF03772"/>
    </source>
</evidence>
<accession>A0A1G7N9R9</accession>
<keyword evidence="10" id="KW-1185">Reference proteome</keyword>
<feature type="domain" description="ComEC/Rec2-related protein" evidence="7">
    <location>
        <begin position="256"/>
        <end position="539"/>
    </location>
</feature>
<comment type="subcellular location">
    <subcellularLocation>
        <location evidence="1">Cell membrane</location>
        <topology evidence="1">Multi-pass membrane protein</topology>
    </subcellularLocation>
</comment>
<feature type="transmembrane region" description="Helical" evidence="6">
    <location>
        <begin position="420"/>
        <end position="443"/>
    </location>
</feature>
<evidence type="ECO:0000313" key="9">
    <source>
        <dbReference type="EMBL" id="SDF70825.1"/>
    </source>
</evidence>
<evidence type="ECO:0000256" key="1">
    <source>
        <dbReference type="ARBA" id="ARBA00004651"/>
    </source>
</evidence>
<dbReference type="OrthoDB" id="9790149at2"/>
<evidence type="ECO:0000256" key="3">
    <source>
        <dbReference type="ARBA" id="ARBA00022692"/>
    </source>
</evidence>
<evidence type="ECO:0000256" key="4">
    <source>
        <dbReference type="ARBA" id="ARBA00022989"/>
    </source>
</evidence>
<dbReference type="InterPro" id="IPR052159">
    <property type="entry name" value="Competence_DNA_uptake"/>
</dbReference>
<feature type="transmembrane region" description="Helical" evidence="6">
    <location>
        <begin position="449"/>
        <end position="469"/>
    </location>
</feature>
<dbReference type="PANTHER" id="PTHR30619">
    <property type="entry name" value="DNA INTERNALIZATION/COMPETENCE PROTEIN COMEC/REC2"/>
    <property type="match status" value="1"/>
</dbReference>
<protein>
    <submittedName>
        <fullName evidence="9">Competence protein ComEC</fullName>
    </submittedName>
</protein>
<dbReference type="STRING" id="1082479.SAMN05216241_10282"/>
<keyword evidence="4 6" id="KW-1133">Transmembrane helix</keyword>
<reference evidence="9 10" key="1">
    <citation type="submission" date="2016-10" db="EMBL/GenBank/DDBJ databases">
        <authorList>
            <person name="de Groot N.N."/>
        </authorList>
    </citation>
    <scope>NUCLEOTIDE SEQUENCE [LARGE SCALE GENOMIC DNA]</scope>
    <source>
        <strain evidence="9 10">DSM 25584</strain>
    </source>
</reference>
<feature type="transmembrane region" description="Helical" evidence="6">
    <location>
        <begin position="39"/>
        <end position="57"/>
    </location>
</feature>
<gene>
    <name evidence="9" type="ORF">SAMN05216241_10282</name>
</gene>
<evidence type="ECO:0000256" key="5">
    <source>
        <dbReference type="ARBA" id="ARBA00023136"/>
    </source>
</evidence>
<dbReference type="InterPro" id="IPR025405">
    <property type="entry name" value="DUF4131"/>
</dbReference>
<name>A0A1G7N9R9_9PROT</name>
<dbReference type="NCBIfam" id="TIGR00360">
    <property type="entry name" value="ComEC_N-term"/>
    <property type="match status" value="1"/>
</dbReference>
<evidence type="ECO:0000259" key="8">
    <source>
        <dbReference type="Pfam" id="PF13567"/>
    </source>
</evidence>